<feature type="transmembrane region" description="Helical" evidence="10">
    <location>
        <begin position="435"/>
        <end position="457"/>
    </location>
</feature>
<keyword evidence="7" id="KW-0406">Ion transport</keyword>
<dbReference type="RefSeq" id="WP_266126470.1">
    <property type="nucleotide sequence ID" value="NZ_JANIDV010000001.1"/>
</dbReference>
<comment type="caution">
    <text evidence="11">The sequence shown here is derived from an EMBL/GenBank/DDBJ whole genome shotgun (WGS) entry which is preliminary data.</text>
</comment>
<evidence type="ECO:0000256" key="10">
    <source>
        <dbReference type="SAM" id="Phobius"/>
    </source>
</evidence>
<comment type="subcellular location">
    <subcellularLocation>
        <location evidence="1">Cell inner membrane</location>
        <topology evidence="1">Multi-pass membrane protein</topology>
    </subcellularLocation>
</comment>
<evidence type="ECO:0000256" key="5">
    <source>
        <dbReference type="ARBA" id="ARBA00022692"/>
    </source>
</evidence>
<dbReference type="PANTHER" id="PTHR43298">
    <property type="entry name" value="MULTIDRUG RESISTANCE PROTEIN NORM-RELATED"/>
    <property type="match status" value="1"/>
</dbReference>
<feature type="transmembrane region" description="Helical" evidence="10">
    <location>
        <begin position="143"/>
        <end position="163"/>
    </location>
</feature>
<feature type="transmembrane region" description="Helical" evidence="10">
    <location>
        <begin position="331"/>
        <end position="348"/>
    </location>
</feature>
<sequence>MSTLRMKHAAPVVGMSTHIRTLIQVGLPLALSQLSEMAMGVTDTVLLGSLGVDAVAIGGISNNFFFTTMISFQAVLGGVGVLLSHSRGGVEHGHEGGHDRRSIISAGVVLSLLAFVPCLILLLCSGRIFGLMGEPVMVIGQGGQFINVLLYALLPNLVFLGLCRVALPSLGAESLLLWTMPAMALCNGVLNAALIHGWFGLPAYGLFGSAHATMLTGWAMSFVLLLLCLLRPGLRELLKPVRVHWPLIRELLVLGLPMMITAAAELLLFQITTLNAGRLGTRSLAAHQVALNTVSLFFMVCLAIGQAANVRVAYWRGAKRQDEACRASSGALLLVLAWTVLTGLVLMLRPDRIASLYYTDTPSDVGTFGMTVLLLKIAGIFQIVDGVQAVCNGALRGCGDTFVPMMISIISYGVVGIGLGYWLAFHRGYGVEGLWIGLAAGLGVTAFALGARLYLLLYRRAGRGP</sequence>
<evidence type="ECO:0000256" key="1">
    <source>
        <dbReference type="ARBA" id="ARBA00004429"/>
    </source>
</evidence>
<dbReference type="PIRSF" id="PIRSF006603">
    <property type="entry name" value="DinF"/>
    <property type="match status" value="1"/>
</dbReference>
<keyword evidence="5 10" id="KW-0812">Transmembrane</keyword>
<dbReference type="NCBIfam" id="TIGR00797">
    <property type="entry name" value="matE"/>
    <property type="match status" value="1"/>
</dbReference>
<feature type="transmembrane region" description="Helical" evidence="10">
    <location>
        <begin position="289"/>
        <end position="310"/>
    </location>
</feature>
<feature type="transmembrane region" description="Helical" evidence="10">
    <location>
        <begin position="175"/>
        <end position="199"/>
    </location>
</feature>
<feature type="transmembrane region" description="Helical" evidence="10">
    <location>
        <begin position="402"/>
        <end position="423"/>
    </location>
</feature>
<evidence type="ECO:0000256" key="7">
    <source>
        <dbReference type="ARBA" id="ARBA00023065"/>
    </source>
</evidence>
<evidence type="ECO:0000256" key="4">
    <source>
        <dbReference type="ARBA" id="ARBA00022475"/>
    </source>
</evidence>
<accession>A0ABT3W8R2</accession>
<reference evidence="11" key="1">
    <citation type="submission" date="2022-07" db="EMBL/GenBank/DDBJ databases">
        <title>Bombella genomes.</title>
        <authorList>
            <person name="Harer L."/>
            <person name="Styblova S."/>
            <person name="Ehrmann M."/>
        </authorList>
    </citation>
    <scope>NUCLEOTIDE SEQUENCE</scope>
    <source>
        <strain evidence="11">TMW 2.2559</strain>
    </source>
</reference>
<keyword evidence="8 10" id="KW-0472">Membrane</keyword>
<protein>
    <recommendedName>
        <fullName evidence="9">Multidrug-efflux transporter</fullName>
    </recommendedName>
</protein>
<keyword evidence="6 10" id="KW-1133">Transmembrane helix</keyword>
<gene>
    <name evidence="11" type="ORF">NQF87_00465</name>
</gene>
<proteinExistence type="predicted"/>
<keyword evidence="2" id="KW-0813">Transport</keyword>
<keyword evidence="4" id="KW-1003">Cell membrane</keyword>
<dbReference type="PANTHER" id="PTHR43298:SF2">
    <property type="entry name" value="FMN_FAD EXPORTER YEEO-RELATED"/>
    <property type="match status" value="1"/>
</dbReference>
<evidence type="ECO:0000313" key="11">
    <source>
        <dbReference type="EMBL" id="MCX5615457.1"/>
    </source>
</evidence>
<feature type="transmembrane region" description="Helical" evidence="10">
    <location>
        <begin position="368"/>
        <end position="390"/>
    </location>
</feature>
<keyword evidence="12" id="KW-1185">Reference proteome</keyword>
<dbReference type="CDD" id="cd13131">
    <property type="entry name" value="MATE_NorM_like"/>
    <property type="match status" value="1"/>
</dbReference>
<keyword evidence="3" id="KW-0050">Antiport</keyword>
<evidence type="ECO:0000256" key="2">
    <source>
        <dbReference type="ARBA" id="ARBA00022448"/>
    </source>
</evidence>
<evidence type="ECO:0000256" key="6">
    <source>
        <dbReference type="ARBA" id="ARBA00022989"/>
    </source>
</evidence>
<dbReference type="InterPro" id="IPR048279">
    <property type="entry name" value="MdtK-like"/>
</dbReference>
<feature type="transmembrane region" description="Helical" evidence="10">
    <location>
        <begin position="251"/>
        <end position="269"/>
    </location>
</feature>
<name>A0ABT3W8R2_9PROT</name>
<evidence type="ECO:0000256" key="8">
    <source>
        <dbReference type="ARBA" id="ARBA00023136"/>
    </source>
</evidence>
<feature type="transmembrane region" description="Helical" evidence="10">
    <location>
        <begin position="211"/>
        <end position="230"/>
    </location>
</feature>
<organism evidence="11 12">
    <name type="scientific">Bombella dulcis</name>
    <dbReference type="NCBI Taxonomy" id="2967339"/>
    <lineage>
        <taxon>Bacteria</taxon>
        <taxon>Pseudomonadati</taxon>
        <taxon>Pseudomonadota</taxon>
        <taxon>Alphaproteobacteria</taxon>
        <taxon>Acetobacterales</taxon>
        <taxon>Acetobacteraceae</taxon>
        <taxon>Bombella</taxon>
    </lineage>
</organism>
<dbReference type="Proteomes" id="UP001165633">
    <property type="component" value="Unassembled WGS sequence"/>
</dbReference>
<evidence type="ECO:0000256" key="9">
    <source>
        <dbReference type="ARBA" id="ARBA00031636"/>
    </source>
</evidence>
<dbReference type="EMBL" id="JANIDV010000001">
    <property type="protein sequence ID" value="MCX5615457.1"/>
    <property type="molecule type" value="Genomic_DNA"/>
</dbReference>
<feature type="transmembrane region" description="Helical" evidence="10">
    <location>
        <begin position="103"/>
        <end position="123"/>
    </location>
</feature>
<evidence type="ECO:0000256" key="3">
    <source>
        <dbReference type="ARBA" id="ARBA00022449"/>
    </source>
</evidence>
<dbReference type="Pfam" id="PF01554">
    <property type="entry name" value="MatE"/>
    <property type="match status" value="2"/>
</dbReference>
<evidence type="ECO:0000313" key="12">
    <source>
        <dbReference type="Proteomes" id="UP001165633"/>
    </source>
</evidence>
<dbReference type="InterPro" id="IPR002528">
    <property type="entry name" value="MATE_fam"/>
</dbReference>
<dbReference type="InterPro" id="IPR050222">
    <property type="entry name" value="MATE_MdtK"/>
</dbReference>